<dbReference type="PANTHER" id="PTHR42993:SF1">
    <property type="entry name" value="MAOC-LIKE DEHYDRATASE DOMAIN-CONTAINING PROTEIN"/>
    <property type="match status" value="1"/>
</dbReference>
<dbReference type="EMBL" id="MFID01000035">
    <property type="protein sequence ID" value="OGF80505.1"/>
    <property type="molecule type" value="Genomic_DNA"/>
</dbReference>
<feature type="domain" description="MaoC-like" evidence="1">
    <location>
        <begin position="25"/>
        <end position="133"/>
    </location>
</feature>
<dbReference type="SUPFAM" id="SSF54637">
    <property type="entry name" value="Thioesterase/thiol ester dehydrase-isomerase"/>
    <property type="match status" value="1"/>
</dbReference>
<dbReference type="InterPro" id="IPR002539">
    <property type="entry name" value="MaoC-like_dom"/>
</dbReference>
<evidence type="ECO:0000313" key="3">
    <source>
        <dbReference type="Proteomes" id="UP000178114"/>
    </source>
</evidence>
<organism evidence="2 3">
    <name type="scientific">Candidatus Giovannonibacteria bacterium RIFCSPLOWO2_01_FULL_45_34</name>
    <dbReference type="NCBI Taxonomy" id="1798351"/>
    <lineage>
        <taxon>Bacteria</taxon>
        <taxon>Candidatus Giovannoniibacteriota</taxon>
    </lineage>
</organism>
<dbReference type="STRING" id="1798351.A2930_02640"/>
<name>A0A1F5WXX7_9BACT</name>
<proteinExistence type="predicted"/>
<sequence>MKTIDVKDIAALQAEVSEKFGPWGPEITVTQDKINLFADATEDRQWIHVDVERAKRESPFRKKTIAHGFLVMSLMPALMPPPEFELTGYKMIINNGGQYRFMGLVLTGSTLHARTRLAAIEKIGKRTLVTQAVEIAALDSKNPDFTANIKFLYA</sequence>
<gene>
    <name evidence="2" type="ORF">A2930_02640</name>
</gene>
<dbReference type="Gene3D" id="3.10.129.10">
    <property type="entry name" value="Hotdog Thioesterase"/>
    <property type="match status" value="1"/>
</dbReference>
<comment type="caution">
    <text evidence="2">The sequence shown here is derived from an EMBL/GenBank/DDBJ whole genome shotgun (WGS) entry which is preliminary data.</text>
</comment>
<dbReference type="AlphaFoldDB" id="A0A1F5WXX7"/>
<dbReference type="Proteomes" id="UP000178114">
    <property type="component" value="Unassembled WGS sequence"/>
</dbReference>
<evidence type="ECO:0000313" key="2">
    <source>
        <dbReference type="EMBL" id="OGF80505.1"/>
    </source>
</evidence>
<dbReference type="InterPro" id="IPR029069">
    <property type="entry name" value="HotDog_dom_sf"/>
</dbReference>
<evidence type="ECO:0000259" key="1">
    <source>
        <dbReference type="Pfam" id="PF01575"/>
    </source>
</evidence>
<dbReference type="Pfam" id="PF01575">
    <property type="entry name" value="MaoC_dehydratas"/>
    <property type="match status" value="1"/>
</dbReference>
<protein>
    <recommendedName>
        <fullName evidence="1">MaoC-like domain-containing protein</fullName>
    </recommendedName>
</protein>
<reference evidence="2 3" key="1">
    <citation type="journal article" date="2016" name="Nat. Commun.">
        <title>Thousands of microbial genomes shed light on interconnected biogeochemical processes in an aquifer system.</title>
        <authorList>
            <person name="Anantharaman K."/>
            <person name="Brown C.T."/>
            <person name="Hug L.A."/>
            <person name="Sharon I."/>
            <person name="Castelle C.J."/>
            <person name="Probst A.J."/>
            <person name="Thomas B.C."/>
            <person name="Singh A."/>
            <person name="Wilkins M.J."/>
            <person name="Karaoz U."/>
            <person name="Brodie E.L."/>
            <person name="Williams K.H."/>
            <person name="Hubbard S.S."/>
            <person name="Banfield J.F."/>
        </authorList>
    </citation>
    <scope>NUCLEOTIDE SEQUENCE [LARGE SCALE GENOMIC DNA]</scope>
</reference>
<accession>A0A1F5WXX7</accession>
<dbReference type="PANTHER" id="PTHR42993">
    <property type="entry name" value="MAOC-LIKE DEHYDRATASE DOMAIN-CONTAINING PROTEIN"/>
    <property type="match status" value="1"/>
</dbReference>